<dbReference type="InterPro" id="IPR045378">
    <property type="entry name" value="LNT_N"/>
</dbReference>
<dbReference type="GO" id="GO:0016410">
    <property type="term" value="F:N-acyltransferase activity"/>
    <property type="evidence" value="ECO:0007669"/>
    <property type="project" value="UniProtKB-UniRule"/>
</dbReference>
<gene>
    <name evidence="9" type="primary">lnt</name>
    <name evidence="11" type="ORF">DM558_10765</name>
</gene>
<dbReference type="PANTHER" id="PTHR38686:SF1">
    <property type="entry name" value="APOLIPOPROTEIN N-ACYLTRANSFERASE"/>
    <property type="match status" value="1"/>
</dbReference>
<evidence type="ECO:0000256" key="2">
    <source>
        <dbReference type="ARBA" id="ARBA00010065"/>
    </source>
</evidence>
<dbReference type="CDD" id="cd07571">
    <property type="entry name" value="ALP_N-acyl_transferase"/>
    <property type="match status" value="1"/>
</dbReference>
<dbReference type="NCBIfam" id="TIGR00546">
    <property type="entry name" value="lnt"/>
    <property type="match status" value="1"/>
</dbReference>
<keyword evidence="4 9" id="KW-0808">Transferase</keyword>
<dbReference type="PROSITE" id="PS50263">
    <property type="entry name" value="CN_HYDROLASE"/>
    <property type="match status" value="1"/>
</dbReference>
<dbReference type="GO" id="GO:0005886">
    <property type="term" value="C:plasma membrane"/>
    <property type="evidence" value="ECO:0007669"/>
    <property type="project" value="UniProtKB-SubCell"/>
</dbReference>
<evidence type="ECO:0000256" key="8">
    <source>
        <dbReference type="ARBA" id="ARBA00023315"/>
    </source>
</evidence>
<evidence type="ECO:0000256" key="1">
    <source>
        <dbReference type="ARBA" id="ARBA00004651"/>
    </source>
</evidence>
<evidence type="ECO:0000313" key="11">
    <source>
        <dbReference type="EMBL" id="AZS51219.1"/>
    </source>
</evidence>
<evidence type="ECO:0000256" key="7">
    <source>
        <dbReference type="ARBA" id="ARBA00023136"/>
    </source>
</evidence>
<dbReference type="InterPro" id="IPR036526">
    <property type="entry name" value="C-N_Hydrolase_sf"/>
</dbReference>
<dbReference type="Pfam" id="PF20154">
    <property type="entry name" value="LNT_N"/>
    <property type="match status" value="1"/>
</dbReference>
<dbReference type="Proteomes" id="UP000273143">
    <property type="component" value="Chromosome"/>
</dbReference>
<proteinExistence type="inferred from homology"/>
<feature type="transmembrane region" description="Helical" evidence="9">
    <location>
        <begin position="158"/>
        <end position="184"/>
    </location>
</feature>
<dbReference type="EMBL" id="CP029822">
    <property type="protein sequence ID" value="AZS51219.1"/>
    <property type="molecule type" value="Genomic_DNA"/>
</dbReference>
<name>A0A3S9XFJ5_9GAMM</name>
<dbReference type="Gene3D" id="3.60.110.10">
    <property type="entry name" value="Carbon-nitrogen hydrolase"/>
    <property type="match status" value="1"/>
</dbReference>
<comment type="similarity">
    <text evidence="2 9">Belongs to the CN hydrolase family. Apolipoprotein N-acyltransferase subfamily.</text>
</comment>
<comment type="subcellular location">
    <subcellularLocation>
        <location evidence="1 9">Cell membrane</location>
        <topology evidence="1 9">Multi-pass membrane protein</topology>
    </subcellularLocation>
</comment>
<reference evidence="12" key="1">
    <citation type="submission" date="2018-06" db="EMBL/GenBank/DDBJ databases">
        <title>Complete genome of Pseudomonas insecticola strain QZS01.</title>
        <authorList>
            <person name="Wang J."/>
            <person name="Su Q."/>
        </authorList>
    </citation>
    <scope>NUCLEOTIDE SEQUENCE [LARGE SCALE GENOMIC DNA]</scope>
    <source>
        <strain evidence="12">QZS01</strain>
    </source>
</reference>
<comment type="pathway">
    <text evidence="9">Protein modification; lipoprotein biosynthesis (N-acyl transfer).</text>
</comment>
<feature type="transmembrane region" description="Helical" evidence="9">
    <location>
        <begin position="32"/>
        <end position="47"/>
    </location>
</feature>
<keyword evidence="6 9" id="KW-1133">Transmembrane helix</keyword>
<feature type="domain" description="CN hydrolase" evidence="10">
    <location>
        <begin position="231"/>
        <end position="473"/>
    </location>
</feature>
<dbReference type="GO" id="GO:0042158">
    <property type="term" value="P:lipoprotein biosynthetic process"/>
    <property type="evidence" value="ECO:0007669"/>
    <property type="project" value="UniProtKB-UniRule"/>
</dbReference>
<evidence type="ECO:0000256" key="5">
    <source>
        <dbReference type="ARBA" id="ARBA00022692"/>
    </source>
</evidence>
<evidence type="ECO:0000256" key="3">
    <source>
        <dbReference type="ARBA" id="ARBA00022475"/>
    </source>
</evidence>
<dbReference type="RefSeq" id="WP_127163993.1">
    <property type="nucleotide sequence ID" value="NZ_CP029822.1"/>
</dbReference>
<keyword evidence="3 9" id="KW-1003">Cell membrane</keyword>
<keyword evidence="8 9" id="KW-0012">Acyltransferase</keyword>
<dbReference type="HAMAP" id="MF_01148">
    <property type="entry name" value="Lnt"/>
    <property type="match status" value="1"/>
</dbReference>
<accession>A0A3S9XFJ5</accession>
<feature type="transmembrane region" description="Helical" evidence="9">
    <location>
        <begin position="121"/>
        <end position="138"/>
    </location>
</feature>
<evidence type="ECO:0000259" key="10">
    <source>
        <dbReference type="PROSITE" id="PS50263"/>
    </source>
</evidence>
<dbReference type="KEGG" id="emo:DM558_10765"/>
<dbReference type="Pfam" id="PF00795">
    <property type="entry name" value="CN_hydrolase"/>
    <property type="match status" value="1"/>
</dbReference>
<organism evidence="11 12">
    <name type="scientific">Entomomonas moraniae</name>
    <dbReference type="NCBI Taxonomy" id="2213226"/>
    <lineage>
        <taxon>Bacteria</taxon>
        <taxon>Pseudomonadati</taxon>
        <taxon>Pseudomonadota</taxon>
        <taxon>Gammaproteobacteria</taxon>
        <taxon>Pseudomonadales</taxon>
        <taxon>Pseudomonadaceae</taxon>
        <taxon>Entomomonas</taxon>
    </lineage>
</organism>
<evidence type="ECO:0000256" key="6">
    <source>
        <dbReference type="ARBA" id="ARBA00022989"/>
    </source>
</evidence>
<comment type="function">
    <text evidence="9">Catalyzes the phospholipid dependent N-acylation of the N-terminal cysteine of apolipoprotein, the last step in lipoprotein maturation.</text>
</comment>
<evidence type="ECO:0000313" key="12">
    <source>
        <dbReference type="Proteomes" id="UP000273143"/>
    </source>
</evidence>
<comment type="catalytic activity">
    <reaction evidence="9">
        <text>N-terminal S-1,2-diacyl-sn-glyceryl-L-cysteinyl-[lipoprotein] + a glycerophospholipid = N-acyl-S-1,2-diacyl-sn-glyceryl-L-cysteinyl-[lipoprotein] + a 2-acyl-sn-glycero-3-phospholipid + H(+)</text>
        <dbReference type="Rhea" id="RHEA:48228"/>
        <dbReference type="Rhea" id="RHEA-COMP:14681"/>
        <dbReference type="Rhea" id="RHEA-COMP:14684"/>
        <dbReference type="ChEBI" id="CHEBI:15378"/>
        <dbReference type="ChEBI" id="CHEBI:136912"/>
        <dbReference type="ChEBI" id="CHEBI:140656"/>
        <dbReference type="ChEBI" id="CHEBI:140657"/>
        <dbReference type="ChEBI" id="CHEBI:140660"/>
        <dbReference type="EC" id="2.3.1.269"/>
    </reaction>
</comment>
<keyword evidence="11" id="KW-0449">Lipoprotein</keyword>
<feature type="transmembrane region" description="Helical" evidence="9">
    <location>
        <begin position="59"/>
        <end position="78"/>
    </location>
</feature>
<keyword evidence="12" id="KW-1185">Reference proteome</keyword>
<feature type="transmembrane region" description="Helical" evidence="9">
    <location>
        <begin position="196"/>
        <end position="213"/>
    </location>
</feature>
<feature type="transmembrane region" description="Helical" evidence="9">
    <location>
        <begin position="483"/>
        <end position="502"/>
    </location>
</feature>
<dbReference type="PANTHER" id="PTHR38686">
    <property type="entry name" value="APOLIPOPROTEIN N-ACYLTRANSFERASE"/>
    <property type="match status" value="1"/>
</dbReference>
<evidence type="ECO:0000256" key="9">
    <source>
        <dbReference type="HAMAP-Rule" id="MF_01148"/>
    </source>
</evidence>
<sequence>MFSWIIRKGWLGHFVALVAGALTPLFLAPFNVWPLAFVCIGCFYLGLKELSLKQAFARSWFFGTGSYLSGVSWIYVSIHTFGNAPIWLAAGLTIVFCMLVAFFFVIPALIWVKWFRSNHTYFIDAFAFAGLWAIQEWFRGWFLTGFPWLYAGYSQLNAPLAGFAPIGGVWLISFIIALISVLLLKLVGFKQNKVKGIISLVIIVVLFASGPLLNKIKWTTPLNEKLPVLLIQGNIDQEQKWQSSFFNDQFNLYWKLTLQHQQPDSLVVWPENAIPFLKEDVQNLLDTTMSQYESKNNSALLSGIPIRQKNSRGDYRFYNGITVVGEGQGSYLKQKLVPFGEYVPLEEMLRGLITFFNLPMSDFSRGESNQPLLKVKNYQIAPFICYEVVYPDFAASMSGESNALITISNDTWFGHSIGPKQHLQMAQMRALESDRWMARATNNGITAIIDNKGMITKVIPSFEVGVLKGELSMVSGKTPYQIWYSYLVLAISCLSLLIAFIVNKQRK</sequence>
<keyword evidence="5 9" id="KW-0812">Transmembrane</keyword>
<dbReference type="SUPFAM" id="SSF56317">
    <property type="entry name" value="Carbon-nitrogen hydrolase"/>
    <property type="match status" value="1"/>
</dbReference>
<dbReference type="UniPathway" id="UPA00666"/>
<protein>
    <recommendedName>
        <fullName evidence="9">Apolipoprotein N-acyltransferase</fullName>
        <shortName evidence="9">ALP N-acyltransferase</shortName>
        <ecNumber evidence="9">2.3.1.269</ecNumber>
    </recommendedName>
</protein>
<evidence type="ECO:0000256" key="4">
    <source>
        <dbReference type="ARBA" id="ARBA00022679"/>
    </source>
</evidence>
<dbReference type="InterPro" id="IPR003010">
    <property type="entry name" value="C-N_Hydrolase"/>
</dbReference>
<dbReference type="InterPro" id="IPR004563">
    <property type="entry name" value="Apolipo_AcylTrfase"/>
</dbReference>
<dbReference type="AlphaFoldDB" id="A0A3S9XFJ5"/>
<feature type="transmembrane region" description="Helical" evidence="9">
    <location>
        <begin position="84"/>
        <end position="109"/>
    </location>
</feature>
<keyword evidence="7 9" id="KW-0472">Membrane</keyword>
<dbReference type="EC" id="2.3.1.269" evidence="9"/>